<protein>
    <recommendedName>
        <fullName evidence="3">Nucleotidyl transferase AbiEii/AbiGii toxin family protein</fullName>
    </recommendedName>
</protein>
<dbReference type="Gene3D" id="3.10.450.620">
    <property type="entry name" value="JHP933, nucleotidyltransferase-like core domain"/>
    <property type="match status" value="1"/>
</dbReference>
<dbReference type="Pfam" id="PF08843">
    <property type="entry name" value="AbiEii"/>
    <property type="match status" value="1"/>
</dbReference>
<gene>
    <name evidence="1" type="ORF">COY16_04310</name>
</gene>
<comment type="caution">
    <text evidence="1">The sequence shown here is derived from an EMBL/GenBank/DDBJ whole genome shotgun (WGS) entry which is preliminary data.</text>
</comment>
<organism evidence="1 2">
    <name type="scientific">Candidatus Roizmanbacteria bacterium CG_4_10_14_0_2_um_filter_39_13</name>
    <dbReference type="NCBI Taxonomy" id="1974825"/>
    <lineage>
        <taxon>Bacteria</taxon>
        <taxon>Candidatus Roizmaniibacteriota</taxon>
    </lineage>
</organism>
<dbReference type="EMBL" id="PFOB01000055">
    <property type="protein sequence ID" value="PIZ62440.1"/>
    <property type="molecule type" value="Genomic_DNA"/>
</dbReference>
<dbReference type="Proteomes" id="UP000228503">
    <property type="component" value="Unassembled WGS sequence"/>
</dbReference>
<proteinExistence type="predicted"/>
<accession>A0A2M7TX82</accession>
<evidence type="ECO:0000313" key="2">
    <source>
        <dbReference type="Proteomes" id="UP000228503"/>
    </source>
</evidence>
<dbReference type="InterPro" id="IPR014942">
    <property type="entry name" value="AbiEii"/>
</dbReference>
<sequence length="221" mass="26665">MGKNKNTPGFTEEQRAIFTAITNERYFRDTFYFTGGTALSVCYLQHRYSDDLDFFTQNLLERDKIHSFIYELSKELGILFEEEIREVTSVYYFTFQNKSRLKVDFGYYPYELVQKNKIYEGFEINSERDIATNKMLCIQQRSDVKDFVDFYYLLRKWNIWTISYGFNRKFRQEFHPTLFSSDLLRIDDFTALPRMIKPLTLEELRVFYMDLAKELSKDSVE</sequence>
<evidence type="ECO:0000313" key="1">
    <source>
        <dbReference type="EMBL" id="PIZ62440.1"/>
    </source>
</evidence>
<reference evidence="2" key="1">
    <citation type="submission" date="2017-09" db="EMBL/GenBank/DDBJ databases">
        <title>Depth-based differentiation of microbial function through sediment-hosted aquifers and enrichment of novel symbionts in the deep terrestrial subsurface.</title>
        <authorList>
            <person name="Probst A.J."/>
            <person name="Ladd B."/>
            <person name="Jarett J.K."/>
            <person name="Geller-Mcgrath D.E."/>
            <person name="Sieber C.M.K."/>
            <person name="Emerson J.B."/>
            <person name="Anantharaman K."/>
            <person name="Thomas B.C."/>
            <person name="Malmstrom R."/>
            <person name="Stieglmeier M."/>
            <person name="Klingl A."/>
            <person name="Woyke T."/>
            <person name="Ryan C.M."/>
            <person name="Banfield J.F."/>
        </authorList>
    </citation>
    <scope>NUCLEOTIDE SEQUENCE [LARGE SCALE GENOMIC DNA]</scope>
</reference>
<dbReference type="AlphaFoldDB" id="A0A2M7TX82"/>
<evidence type="ECO:0008006" key="3">
    <source>
        <dbReference type="Google" id="ProtNLM"/>
    </source>
</evidence>
<name>A0A2M7TX82_9BACT</name>